<name>N1R088_AEGTA</name>
<dbReference type="PROSITE" id="PS51375">
    <property type="entry name" value="PPR"/>
    <property type="match status" value="5"/>
</dbReference>
<dbReference type="InterPro" id="IPR005381">
    <property type="entry name" value="Znf-XS_domain"/>
</dbReference>
<evidence type="ECO:0000259" key="5">
    <source>
        <dbReference type="Pfam" id="PF14432"/>
    </source>
</evidence>
<reference evidence="6" key="1">
    <citation type="submission" date="2015-06" db="UniProtKB">
        <authorList>
            <consortium name="EnsemblPlants"/>
        </authorList>
    </citation>
    <scope>IDENTIFICATION</scope>
</reference>
<dbReference type="InterPro" id="IPR005379">
    <property type="entry name" value="FDM1-5/IDN2_XH"/>
</dbReference>
<evidence type="ECO:0000259" key="4">
    <source>
        <dbReference type="Pfam" id="PF03470"/>
    </source>
</evidence>
<dbReference type="FunFam" id="1.25.40.10:FF:000144">
    <property type="entry name" value="Pentatricopeptide repeat-containing protein, mitochondrial"/>
    <property type="match status" value="1"/>
</dbReference>
<feature type="domain" description="Factor of DNA methylation 1-5/IDN2" evidence="3">
    <location>
        <begin position="496"/>
        <end position="622"/>
    </location>
</feature>
<evidence type="ECO:0000256" key="1">
    <source>
        <dbReference type="SAM" id="MobiDB-lite"/>
    </source>
</evidence>
<dbReference type="PANTHER" id="PTHR21596">
    <property type="entry name" value="RIBONUCLEASE P SUBUNIT P38"/>
    <property type="match status" value="1"/>
</dbReference>
<evidence type="ECO:0008006" key="7">
    <source>
        <dbReference type="Google" id="ProtNLM"/>
    </source>
</evidence>
<dbReference type="GO" id="GO:0008270">
    <property type="term" value="F:zinc ion binding"/>
    <property type="evidence" value="ECO:0007669"/>
    <property type="project" value="InterPro"/>
</dbReference>
<dbReference type="EnsemblPlants" id="EMT17491">
    <property type="protein sequence ID" value="EMT17491"/>
    <property type="gene ID" value="F775_14734"/>
</dbReference>
<dbReference type="Gene3D" id="1.25.40.10">
    <property type="entry name" value="Tetratricopeptide repeat domain"/>
    <property type="match status" value="3"/>
</dbReference>
<dbReference type="Pfam" id="PF20431">
    <property type="entry name" value="E_motif"/>
    <property type="match status" value="1"/>
</dbReference>
<feature type="region of interest" description="Disordered" evidence="1">
    <location>
        <begin position="346"/>
        <end position="365"/>
    </location>
</feature>
<proteinExistence type="predicted"/>
<dbReference type="Pfam" id="PF03469">
    <property type="entry name" value="XH"/>
    <property type="match status" value="1"/>
</dbReference>
<dbReference type="InterPro" id="IPR038588">
    <property type="entry name" value="XS_domain_sf"/>
</dbReference>
<organism evidence="6">
    <name type="scientific">Aegilops tauschii</name>
    <name type="common">Tausch's goatgrass</name>
    <name type="synonym">Aegilops squarrosa</name>
    <dbReference type="NCBI Taxonomy" id="37682"/>
    <lineage>
        <taxon>Eukaryota</taxon>
        <taxon>Viridiplantae</taxon>
        <taxon>Streptophyta</taxon>
        <taxon>Embryophyta</taxon>
        <taxon>Tracheophyta</taxon>
        <taxon>Spermatophyta</taxon>
        <taxon>Magnoliopsida</taxon>
        <taxon>Liliopsida</taxon>
        <taxon>Poales</taxon>
        <taxon>Poaceae</taxon>
        <taxon>BOP clade</taxon>
        <taxon>Pooideae</taxon>
        <taxon>Triticodae</taxon>
        <taxon>Triticeae</taxon>
        <taxon>Triticinae</taxon>
        <taxon>Aegilops</taxon>
    </lineage>
</organism>
<dbReference type="FunFam" id="1.25.40.10:FF:000553">
    <property type="entry name" value="Pentatricopeptide repeat-containing protein, mitochondrial"/>
    <property type="match status" value="1"/>
</dbReference>
<dbReference type="FunFam" id="1.25.40.10:FF:001531">
    <property type="entry name" value="Pentatricopeptide repeat-containing protein At4g16835, mitochondrial"/>
    <property type="match status" value="1"/>
</dbReference>
<dbReference type="Pfam" id="PF14432">
    <property type="entry name" value="DYW_deaminase"/>
    <property type="match status" value="1"/>
</dbReference>
<dbReference type="Pfam" id="PF01535">
    <property type="entry name" value="PPR"/>
    <property type="match status" value="6"/>
</dbReference>
<feature type="domain" description="DYW" evidence="5">
    <location>
        <begin position="1193"/>
        <end position="1285"/>
    </location>
</feature>
<dbReference type="ExpressionAtlas" id="N1R088">
    <property type="expression patterns" value="baseline"/>
</dbReference>
<evidence type="ECO:0000259" key="3">
    <source>
        <dbReference type="Pfam" id="PF03469"/>
    </source>
</evidence>
<dbReference type="Pfam" id="PF12854">
    <property type="entry name" value="PPR_1"/>
    <property type="match status" value="1"/>
</dbReference>
<feature type="compositionally biased region" description="Basic and acidic residues" evidence="1">
    <location>
        <begin position="346"/>
        <end position="359"/>
    </location>
</feature>
<dbReference type="GO" id="GO:0080188">
    <property type="term" value="P:gene silencing by siRNA-directed DNA methylation"/>
    <property type="evidence" value="ECO:0007669"/>
    <property type="project" value="InterPro"/>
</dbReference>
<dbReference type="InterPro" id="IPR011990">
    <property type="entry name" value="TPR-like_helical_dom_sf"/>
</dbReference>
<evidence type="ECO:0000313" key="6">
    <source>
        <dbReference type="EnsemblPlants" id="EMT17491"/>
    </source>
</evidence>
<dbReference type="FunFam" id="1.25.40.10:FF:001074">
    <property type="entry name" value="Pentatricopeptide repeat-containing protein, mitochondrial"/>
    <property type="match status" value="1"/>
</dbReference>
<dbReference type="NCBIfam" id="TIGR00756">
    <property type="entry name" value="PPR"/>
    <property type="match status" value="6"/>
</dbReference>
<accession>N1R088</accession>
<feature type="domain" description="Zinc finger-XS" evidence="4">
    <location>
        <begin position="43"/>
        <end position="83"/>
    </location>
</feature>
<dbReference type="InterPro" id="IPR045177">
    <property type="entry name" value="FDM1-5/IDN2"/>
</dbReference>
<dbReference type="Pfam" id="PF13041">
    <property type="entry name" value="PPR_2"/>
    <property type="match status" value="1"/>
</dbReference>
<dbReference type="InterPro" id="IPR032867">
    <property type="entry name" value="DYW_dom"/>
</dbReference>
<dbReference type="Gene3D" id="3.30.70.2890">
    <property type="entry name" value="XS domain"/>
    <property type="match status" value="1"/>
</dbReference>
<dbReference type="PANTHER" id="PTHR21596:SF84">
    <property type="entry name" value="OS02G0293300 PROTEIN"/>
    <property type="match status" value="1"/>
</dbReference>
<dbReference type="InterPro" id="IPR046848">
    <property type="entry name" value="E_motif"/>
</dbReference>
<evidence type="ECO:0000259" key="2">
    <source>
        <dbReference type="Pfam" id="PF03468"/>
    </source>
</evidence>
<dbReference type="InterPro" id="IPR002885">
    <property type="entry name" value="PPR_rpt"/>
</dbReference>
<dbReference type="InterPro" id="IPR005380">
    <property type="entry name" value="XS_domain"/>
</dbReference>
<dbReference type="SUPFAM" id="SSF48452">
    <property type="entry name" value="TPR-like"/>
    <property type="match status" value="1"/>
</dbReference>
<dbReference type="Pfam" id="PF03470">
    <property type="entry name" value="zf-XS"/>
    <property type="match status" value="1"/>
</dbReference>
<dbReference type="Pfam" id="PF03468">
    <property type="entry name" value="XS"/>
    <property type="match status" value="1"/>
</dbReference>
<feature type="domain" description="XS" evidence="2">
    <location>
        <begin position="116"/>
        <end position="218"/>
    </location>
</feature>
<protein>
    <recommendedName>
        <fullName evidence="7">DYW domain-containing protein</fullName>
    </recommendedName>
</protein>
<sequence>MECSSDESSELSDTDIDDYAEKAYTDLKSGKLVARFGADRFRCPFCPGKKKQDYRYNELLQHAIGVGASNRAAKVKANHQALASHLKTDHADAAGSLPPRQAVALINPPKPVQDQELFVWPWMGILANVPVEQTQRGGAIVMQQLAGYKPIRFNAVHSPDGEYTGFAIVRFNKDWIGFKDALGFHNTYKSHHLGKTDWEASKSDKYMFAWLAKEEDYKADDPVGKFLSENGDLKTVAELQQEMSRKTDTLITSLTSQISAKSKYLMELECKCNQMDLALQRAMEDNDSLDQRYNEEMRKMQSTAREHSLKIFHETDQLRKQLDEKENDIKRRSKQLSEIVAQTDMERRKLENERKKNDGQNDSLNMARIEQEKANEGVRSLVEKHKKEKEAALNKILLLEKQLDEKHQLELDIQQLRGKLEVVKHMEGEGVDVKKRTEELNKDLQDRIDAMEDLEELNQALIIKERMTNDELQDAKKELISGLVDLLGPRSNIGIRRMGQVDEKPFIEACKPKYGAEADTKALEFCSMWQDNLRDANWHPFKIVTRGEKSEQIIDKGDEKLVGLKEELGEEVYKAVTTALVEMNEYNASGSYVVSELWNNKESRKASMGEVVEHILKQWKAKPIDDASGVFQSPVPVVSSIQRTPFLFNKREGKTAKRVWTAPTSHSPRVPHACPAATQMIGRRLRLGVGARYLTTAAVRRGDLAGAAEAFASAPRKTTADYNRLLAGYARAPGGRLADACHLFDRIPHPDVVSYNTLLSCHFAGGDVRGARELFSAMPDRDVASWNTMVSGLSRNGAVGEARALFLAMPARNSVSWNAMVSGFASAGDMGMAEECFRDAPDKEDAFLWTAMVSGYMDAGDVDKATEFFQGMPVRNLVSWNAMVAGYVKNSRAGDALRVFKTIVRDADVRPNESTLSSVLLGCSNLSALGFGRQVHQWCIKLPLSRRITVGTSLVSMYCKCGDLEGACKLFSEMRTRDVVAWNAMISGYAQHGHGQEAISLFEKMRAQGVKPNWITFVAVLTACIHTGLCDFGIQCFETMQEIYGVEPRADHYSCMVDLLCRAGLLERAVCLIRSMPFEPHPSAYGTLLAACRVYKNSEFAEFAAGKLIQQNPHSAGAYVQLANIYAAANQWADVSRVRRWMKDNAVVKTPGYSWVEIKGVIHEFRSNDRLHPQLRLIHERLDRLEERMKAMGYVPDLDFVLHDVDESLKVQMLMRHSEKLAIAFGLISTAPGLTLRIFKNLRVCGDCHNAAKLISKIEDREIILRDTTRFHHFKGGHCSCGDYW</sequence>